<organism evidence="1 2">
    <name type="scientific">Flavivirga aquimarina</name>
    <dbReference type="NCBI Taxonomy" id="2027862"/>
    <lineage>
        <taxon>Bacteria</taxon>
        <taxon>Pseudomonadati</taxon>
        <taxon>Bacteroidota</taxon>
        <taxon>Flavobacteriia</taxon>
        <taxon>Flavobacteriales</taxon>
        <taxon>Flavobacteriaceae</taxon>
        <taxon>Flavivirga</taxon>
    </lineage>
</organism>
<accession>A0ABT8WD04</accession>
<keyword evidence="2" id="KW-1185">Reference proteome</keyword>
<comment type="caution">
    <text evidence="1">The sequence shown here is derived from an EMBL/GenBank/DDBJ whole genome shotgun (WGS) entry which is preliminary data.</text>
</comment>
<dbReference type="RefSeq" id="WP_303278602.1">
    <property type="nucleotide sequence ID" value="NZ_JAUOEK010000139.1"/>
</dbReference>
<dbReference type="EMBL" id="JAUOEK010000139">
    <property type="protein sequence ID" value="MDO5970902.1"/>
    <property type="molecule type" value="Genomic_DNA"/>
</dbReference>
<dbReference type="Gene3D" id="3.30.460.40">
    <property type="match status" value="1"/>
</dbReference>
<protein>
    <recommendedName>
        <fullName evidence="3">Nucleotidyl transferase AbiEii/AbiGii toxin family protein</fullName>
    </recommendedName>
</protein>
<dbReference type="Proteomes" id="UP001176883">
    <property type="component" value="Unassembled WGS sequence"/>
</dbReference>
<evidence type="ECO:0008006" key="3">
    <source>
        <dbReference type="Google" id="ProtNLM"/>
    </source>
</evidence>
<gene>
    <name evidence="1" type="ORF">Q4Q35_13905</name>
</gene>
<evidence type="ECO:0000313" key="1">
    <source>
        <dbReference type="EMBL" id="MDO5970902.1"/>
    </source>
</evidence>
<name>A0ABT8WD04_9FLAO</name>
<evidence type="ECO:0000313" key="2">
    <source>
        <dbReference type="Proteomes" id="UP001176883"/>
    </source>
</evidence>
<proteinExistence type="predicted"/>
<reference evidence="1" key="1">
    <citation type="submission" date="2023-07" db="EMBL/GenBank/DDBJ databases">
        <title>Two novel species in the genus Flavivirga.</title>
        <authorList>
            <person name="Kwon K."/>
        </authorList>
    </citation>
    <scope>NUCLEOTIDE SEQUENCE</scope>
    <source>
        <strain evidence="1">KCTC 52353</strain>
    </source>
</reference>
<sequence>MKNKIINIATVVEVAKGLKELKEKMIFVGGAVVSLYTDDPSADEIRPTGDVDLAINLINYSAWAQMQERLANLGFCPDPEGHAICSYLYKGISVDIMPSEDGPIGSANRWYQEWFKNLWTKEIEGTTISILSAPCFLATKFEAFKNRGTDYRTSHDFEDIVYVLDNRTTIVEEIQKETEGIQQFLKEELNKVYTSATFTEIISCHIHPLILEDRLPIITEKIVNIVSD</sequence>